<dbReference type="SMART" id="SM00128">
    <property type="entry name" value="IPPc"/>
    <property type="match status" value="1"/>
</dbReference>
<organism evidence="3 4">
    <name type="scientific">Ascodesmis nigricans</name>
    <dbReference type="NCBI Taxonomy" id="341454"/>
    <lineage>
        <taxon>Eukaryota</taxon>
        <taxon>Fungi</taxon>
        <taxon>Dikarya</taxon>
        <taxon>Ascomycota</taxon>
        <taxon>Pezizomycotina</taxon>
        <taxon>Pezizomycetes</taxon>
        <taxon>Pezizales</taxon>
        <taxon>Ascodesmidaceae</taxon>
        <taxon>Ascodesmis</taxon>
    </lineage>
</organism>
<dbReference type="EMBL" id="ML220113">
    <property type="protein sequence ID" value="TGZ83681.1"/>
    <property type="molecule type" value="Genomic_DNA"/>
</dbReference>
<dbReference type="GO" id="GO:0004439">
    <property type="term" value="F:phosphatidylinositol-4,5-bisphosphate 5-phosphatase activity"/>
    <property type="evidence" value="ECO:0007669"/>
    <property type="project" value="TreeGrafter"/>
</dbReference>
<evidence type="ECO:0000313" key="4">
    <source>
        <dbReference type="Proteomes" id="UP000298138"/>
    </source>
</evidence>
<dbReference type="InterPro" id="IPR046985">
    <property type="entry name" value="IP5"/>
</dbReference>
<dbReference type="Gene3D" id="2.60.40.10">
    <property type="entry name" value="Immunoglobulins"/>
    <property type="match status" value="1"/>
</dbReference>
<dbReference type="Pfam" id="PF21310">
    <property type="entry name" value="OCRL-like_ASH"/>
    <property type="match status" value="1"/>
</dbReference>
<accession>A0A4S2N3H9</accession>
<feature type="region of interest" description="Disordered" evidence="1">
    <location>
        <begin position="429"/>
        <end position="467"/>
    </location>
</feature>
<dbReference type="Pfam" id="PF22669">
    <property type="entry name" value="Exo_endo_phos2"/>
    <property type="match status" value="2"/>
</dbReference>
<evidence type="ECO:0000259" key="2">
    <source>
        <dbReference type="SMART" id="SM00128"/>
    </source>
</evidence>
<dbReference type="Proteomes" id="UP000298138">
    <property type="component" value="Unassembled WGS sequence"/>
</dbReference>
<sequence>MVSMPSMPSIPTMPGSWDLSPSPYTTPALEAPNTHTYVTTQLLSRRREFLSPKTVTVQVSTWNIGSFESAHDLPEWLPKVSKSPEQVDIYALALQEVVDVTNTQNFLRYIDPKIALSWKAHAQNALPAGYECVASTQLIGMLLMVFVSPRIADSTTNVSVSNVGTGLMGYVGNKGGVGVRIVLGDTLRLVFVNCHLAAFTNATDRRNWDAAEISRRLVFDPVTKETVGLNESTALPKYEQEGLDKSDIVFWTGDLNYRIELDNADVRSLLKPWMPKDLPPTHADISTPPSPIVGRNESKEKEKDEKDGKNGKEEPHLPPTPSEMHPAAAMTLEGTIDSLMRHDQLLKVRREGNPAWNDFKEGKVTFLPTYKYDQGTVGVFDSSEKARVPAWCDRILWRLRAPLPVADGAGTSKPQVPDKNAEMLFEAVDSEEEDEEEDDLIVTRGDTPSPVRTSLDTQRPYDDPVSSYTTPFGPITVSQLSYVSHQHITTSDHKPVSSLFSLTFPASVPAQRTTIHAEIVREADKMENEHRPVITVLIDSPTNEISSSENHALDFGNIAALRIYELTLTVANTGTSIAHTSFVDPPKKEYLTIEPLPAKALQPGETASASIRLHVNTPELARKFNSGEEKLDDVVVLHTKDGKDTFLPLTATWQPTTFGTPISELLHVPESSGGYRAWAAQSEDQKQGNARYSSPRELYRLTEHIIGVLPSCTAQGHPNPFARSQQLATVEQSNDVLATWEALDTDTPFPAETTAEAAITVLEQWFRALPDALVDWDTVPAAAKKKGSAVLESLDKEAVNIVVYMTAVW</sequence>
<feature type="domain" description="Inositol polyphosphate-related phosphatase" evidence="2">
    <location>
        <begin position="53"/>
        <end position="509"/>
    </location>
</feature>
<evidence type="ECO:0000313" key="3">
    <source>
        <dbReference type="EMBL" id="TGZ83681.1"/>
    </source>
</evidence>
<dbReference type="PANTHER" id="PTHR11200:SF300">
    <property type="entry name" value="TYPE II INOSITOL 1,4,5-TRISPHOSPHATE 5-PHOSPHATASE"/>
    <property type="match status" value="1"/>
</dbReference>
<dbReference type="Gene3D" id="3.60.10.10">
    <property type="entry name" value="Endonuclease/exonuclease/phosphatase"/>
    <property type="match status" value="1"/>
</dbReference>
<dbReference type="InterPro" id="IPR000300">
    <property type="entry name" value="IPPc"/>
</dbReference>
<dbReference type="PANTHER" id="PTHR11200">
    <property type="entry name" value="INOSITOL 5-PHOSPHATASE"/>
    <property type="match status" value="1"/>
</dbReference>
<dbReference type="InterPro" id="IPR036691">
    <property type="entry name" value="Endo/exonu/phosph_ase_sf"/>
</dbReference>
<reference evidence="3 4" key="1">
    <citation type="submission" date="2019-04" db="EMBL/GenBank/DDBJ databases">
        <title>Comparative genomics and transcriptomics to analyze fruiting body development in filamentous ascomycetes.</title>
        <authorList>
            <consortium name="DOE Joint Genome Institute"/>
            <person name="Lutkenhaus R."/>
            <person name="Traeger S."/>
            <person name="Breuer J."/>
            <person name="Kuo A."/>
            <person name="Lipzen A."/>
            <person name="Pangilinan J."/>
            <person name="Dilworth D."/>
            <person name="Sandor L."/>
            <person name="Poggeler S."/>
            <person name="Barry K."/>
            <person name="Grigoriev I.V."/>
            <person name="Nowrousian M."/>
        </authorList>
    </citation>
    <scope>NUCLEOTIDE SEQUENCE [LARGE SCALE GENOMIC DNA]</scope>
    <source>
        <strain evidence="3 4">CBS 389.68</strain>
    </source>
</reference>
<gene>
    <name evidence="3" type="ORF">EX30DRAFT_88797</name>
</gene>
<evidence type="ECO:0000256" key="1">
    <source>
        <dbReference type="SAM" id="MobiDB-lite"/>
    </source>
</evidence>
<dbReference type="AlphaFoldDB" id="A0A4S2N3H9"/>
<dbReference type="SUPFAM" id="SSF56219">
    <property type="entry name" value="DNase I-like"/>
    <property type="match status" value="1"/>
</dbReference>
<proteinExistence type="predicted"/>
<feature type="region of interest" description="Disordered" evidence="1">
    <location>
        <begin position="277"/>
        <end position="325"/>
    </location>
</feature>
<keyword evidence="4" id="KW-1185">Reference proteome</keyword>
<dbReference type="InParanoid" id="A0A4S2N3H9"/>
<feature type="compositionally biased region" description="Basic and acidic residues" evidence="1">
    <location>
        <begin position="296"/>
        <end position="316"/>
    </location>
</feature>
<dbReference type="InterPro" id="IPR013783">
    <property type="entry name" value="Ig-like_fold"/>
</dbReference>
<protein>
    <submittedName>
        <fullName evidence="3">DNase I-like protein</fullName>
    </submittedName>
</protein>
<dbReference type="STRING" id="341454.A0A4S2N3H9"/>
<dbReference type="InterPro" id="IPR048869">
    <property type="entry name" value="OCRL-1_2_ASH"/>
</dbReference>
<dbReference type="GO" id="GO:0046856">
    <property type="term" value="P:phosphatidylinositol dephosphorylation"/>
    <property type="evidence" value="ECO:0007669"/>
    <property type="project" value="InterPro"/>
</dbReference>
<feature type="compositionally biased region" description="Acidic residues" evidence="1">
    <location>
        <begin position="429"/>
        <end position="440"/>
    </location>
</feature>
<name>A0A4S2N3H9_9PEZI</name>
<dbReference type="OrthoDB" id="7862313at2759"/>